<evidence type="ECO:0000313" key="1">
    <source>
        <dbReference type="EMBL" id="TCO13805.1"/>
    </source>
</evidence>
<reference evidence="1 2" key="1">
    <citation type="submission" date="2019-03" db="EMBL/GenBank/DDBJ databases">
        <title>Genomic Encyclopedia of Type Strains, Phase IV (KMG-IV): sequencing the most valuable type-strain genomes for metagenomic binning, comparative biology and taxonomic classification.</title>
        <authorList>
            <person name="Goeker M."/>
        </authorList>
    </citation>
    <scope>NUCLEOTIDE SEQUENCE [LARGE SCALE GENOMIC DNA]</scope>
    <source>
        <strain evidence="1 2">DSM 22958</strain>
    </source>
</reference>
<accession>A0A4R2GTZ8</accession>
<organism evidence="1 2">
    <name type="scientific">Camelimonas lactis</name>
    <dbReference type="NCBI Taxonomy" id="659006"/>
    <lineage>
        <taxon>Bacteria</taxon>
        <taxon>Pseudomonadati</taxon>
        <taxon>Pseudomonadota</taxon>
        <taxon>Alphaproteobacteria</taxon>
        <taxon>Hyphomicrobiales</taxon>
        <taxon>Chelatococcaceae</taxon>
        <taxon>Camelimonas</taxon>
    </lineage>
</organism>
<keyword evidence="2" id="KW-1185">Reference proteome</keyword>
<dbReference type="AlphaFoldDB" id="A0A4R2GTZ8"/>
<name>A0A4R2GTZ8_9HYPH</name>
<protein>
    <submittedName>
        <fullName evidence="1">Uncharacterized protein</fullName>
    </submittedName>
</protein>
<dbReference type="Proteomes" id="UP000294881">
    <property type="component" value="Unassembled WGS sequence"/>
</dbReference>
<comment type="caution">
    <text evidence="1">The sequence shown here is derived from an EMBL/GenBank/DDBJ whole genome shotgun (WGS) entry which is preliminary data.</text>
</comment>
<proteinExistence type="predicted"/>
<sequence length="44" mass="4917">MDVAGFQMVLTRSPGGLAVWFHETLIGQYSWSPLVDPDVLLQKI</sequence>
<dbReference type="EMBL" id="SLWL01000005">
    <property type="protein sequence ID" value="TCO13805.1"/>
    <property type="molecule type" value="Genomic_DNA"/>
</dbReference>
<evidence type="ECO:0000313" key="2">
    <source>
        <dbReference type="Proteomes" id="UP000294881"/>
    </source>
</evidence>
<gene>
    <name evidence="1" type="ORF">EV666_105177</name>
</gene>